<dbReference type="Proteomes" id="UP000887159">
    <property type="component" value="Unassembled WGS sequence"/>
</dbReference>
<dbReference type="EMBL" id="BMAU01021185">
    <property type="protein sequence ID" value="GFX95232.1"/>
    <property type="molecule type" value="Genomic_DNA"/>
</dbReference>
<accession>A0A8X6RUA5</accession>
<evidence type="ECO:0000313" key="1">
    <source>
        <dbReference type="EMBL" id="GFX95232.1"/>
    </source>
</evidence>
<reference evidence="1" key="1">
    <citation type="submission" date="2020-08" db="EMBL/GenBank/DDBJ databases">
        <title>Multicomponent nature underlies the extraordinary mechanical properties of spider dragline silk.</title>
        <authorList>
            <person name="Kono N."/>
            <person name="Nakamura H."/>
            <person name="Mori M."/>
            <person name="Yoshida Y."/>
            <person name="Ohtoshi R."/>
            <person name="Malay A.D."/>
            <person name="Moran D.A.P."/>
            <person name="Tomita M."/>
            <person name="Numata K."/>
            <person name="Arakawa K."/>
        </authorList>
    </citation>
    <scope>NUCLEOTIDE SEQUENCE</scope>
</reference>
<protein>
    <submittedName>
        <fullName evidence="1">Zinc finger MYM-type protein 6</fullName>
    </submittedName>
</protein>
<dbReference type="SUPFAM" id="SSF53098">
    <property type="entry name" value="Ribonuclease H-like"/>
    <property type="match status" value="1"/>
</dbReference>
<keyword evidence="2" id="KW-1185">Reference proteome</keyword>
<comment type="caution">
    <text evidence="1">The sequence shown here is derived from an EMBL/GenBank/DDBJ whole genome shotgun (WGS) entry which is preliminary data.</text>
</comment>
<organism evidence="1 2">
    <name type="scientific">Trichonephila clavipes</name>
    <name type="common">Golden silk orbweaver</name>
    <name type="synonym">Nephila clavipes</name>
    <dbReference type="NCBI Taxonomy" id="2585209"/>
    <lineage>
        <taxon>Eukaryota</taxon>
        <taxon>Metazoa</taxon>
        <taxon>Ecdysozoa</taxon>
        <taxon>Arthropoda</taxon>
        <taxon>Chelicerata</taxon>
        <taxon>Arachnida</taxon>
        <taxon>Araneae</taxon>
        <taxon>Araneomorphae</taxon>
        <taxon>Entelegynae</taxon>
        <taxon>Araneoidea</taxon>
        <taxon>Nephilidae</taxon>
        <taxon>Trichonephila</taxon>
    </lineage>
</organism>
<dbReference type="InterPro" id="IPR012337">
    <property type="entry name" value="RNaseH-like_sf"/>
</dbReference>
<gene>
    <name evidence="1" type="primary">ZMYM6</name>
    <name evidence="1" type="ORF">TNCV_848231</name>
</gene>
<proteinExistence type="predicted"/>
<name>A0A8X6RUA5_TRICX</name>
<sequence length="358" mass="41459">MLHLKKIRKYNEEFIKYGFTFCVVDDEEHPIWVICNEKLANESMKPAKLKRHLEAKHKELQNKQADFSQKRAENLKIQSANLKKFTTIPQKALRASLEVSYLIGKTMKSLTIEESLILPATTKMTSIMHGDKYEYELKTIPLSRDTVSRRISEMSRNIESEVIKRIQNSSVFALQLDETTDITKMSQLIIYVRFIFNEDITEAFLSCKSLVGKTIGEKIFEVINEYFEAESLTWANYAAVCTDGAATLRGSNKGFRGLIQKVTPHMVFNLCMIHRQALVAKDMDKELHNILQDAVSSINYIQCNSLNSFSILCNEMGSTYERLLLHTEVRWLSRGKILRRIFNLKNEVYKLLSEKKHR</sequence>
<evidence type="ECO:0000313" key="2">
    <source>
        <dbReference type="Proteomes" id="UP000887159"/>
    </source>
</evidence>
<dbReference type="AlphaFoldDB" id="A0A8X6RUA5"/>
<dbReference type="PANTHER" id="PTHR45913:SF19">
    <property type="entry name" value="LOW QUALITY PROTEIN: ZINC FINGER BED DOMAIN-CONTAINING PROTEIN 5-LIKE"/>
    <property type="match status" value="1"/>
</dbReference>
<dbReference type="PANTHER" id="PTHR45913">
    <property type="entry name" value="EPM2A-INTERACTING PROTEIN 1"/>
    <property type="match status" value="1"/>
</dbReference>